<dbReference type="EMBL" id="JH994023">
    <property type="protein sequence ID" value="ELQ74778.1"/>
    <property type="molecule type" value="Genomic_DNA"/>
</dbReference>
<gene>
    <name evidence="1" type="ORF">THOM_2255</name>
</gene>
<organism evidence="1 2">
    <name type="scientific">Trachipleistophora hominis</name>
    <name type="common">Microsporidian parasite</name>
    <dbReference type="NCBI Taxonomy" id="72359"/>
    <lineage>
        <taxon>Eukaryota</taxon>
        <taxon>Fungi</taxon>
        <taxon>Fungi incertae sedis</taxon>
        <taxon>Microsporidia</taxon>
        <taxon>Pleistophoridae</taxon>
        <taxon>Trachipleistophora</taxon>
    </lineage>
</organism>
<protein>
    <submittedName>
        <fullName evidence="1">Uncharacterized protein</fullName>
    </submittedName>
</protein>
<dbReference type="VEuPathDB" id="MicrosporidiaDB:THOM_2255"/>
<dbReference type="InParanoid" id="L7JTI9"/>
<dbReference type="OMA" id="KEWDGCI"/>
<evidence type="ECO:0000313" key="1">
    <source>
        <dbReference type="EMBL" id="ELQ74778.1"/>
    </source>
</evidence>
<dbReference type="Proteomes" id="UP000011185">
    <property type="component" value="Unassembled WGS sequence"/>
</dbReference>
<evidence type="ECO:0000313" key="2">
    <source>
        <dbReference type="Proteomes" id="UP000011185"/>
    </source>
</evidence>
<proteinExistence type="predicted"/>
<reference evidence="1 2" key="1">
    <citation type="journal article" date="2012" name="PLoS Pathog.">
        <title>The genome of the obligate intracellular parasite Trachipleistophora hominis: new insights into microsporidian genome dynamics and reductive evolution.</title>
        <authorList>
            <person name="Heinz E."/>
            <person name="Williams T.A."/>
            <person name="Nakjang S."/>
            <person name="Noel C.J."/>
            <person name="Swan D.C."/>
            <person name="Goldberg A.V."/>
            <person name="Harris S.R."/>
            <person name="Weinmaier T."/>
            <person name="Markert S."/>
            <person name="Becher D."/>
            <person name="Bernhardt J."/>
            <person name="Dagan T."/>
            <person name="Hacker C."/>
            <person name="Lucocq J.M."/>
            <person name="Schweder T."/>
            <person name="Rattei T."/>
            <person name="Hall N."/>
            <person name="Hirt R.P."/>
            <person name="Embley T.M."/>
        </authorList>
    </citation>
    <scope>NUCLEOTIDE SEQUENCE [LARGE SCALE GENOMIC DNA]</scope>
</reference>
<dbReference type="OrthoDB" id="2188750at2759"/>
<name>L7JTI9_TRAHO</name>
<keyword evidence="2" id="KW-1185">Reference proteome</keyword>
<dbReference type="HOGENOM" id="CLU_1662137_0_0_1"/>
<sequence>MRTSDIENIENKCVESMRNNDIEQFQYNFNMVKHQYNTTKTSLSTFVKACELMILLSTDFQGYLYFLETLDYEDISNEYIMFVLKIERLMTEENTALIKEQLGKYKEWDGCIHNIIKALENNDTKYKMEQISVVSKPAEHSPIQTIKDCILFSKNFNKI</sequence>
<dbReference type="Gene3D" id="1.25.40.990">
    <property type="match status" value="1"/>
</dbReference>
<accession>L7JTI9</accession>
<dbReference type="AlphaFoldDB" id="L7JTI9"/>